<evidence type="ECO:0000256" key="7">
    <source>
        <dbReference type="ARBA" id="ARBA00022679"/>
    </source>
</evidence>
<proteinExistence type="predicted"/>
<comment type="catalytic activity">
    <reaction evidence="18">
        <text>L-threonyl-[protein] + ATP = O-phospho-L-threonyl-[protein] + ADP + H(+)</text>
        <dbReference type="Rhea" id="RHEA:46608"/>
        <dbReference type="Rhea" id="RHEA-COMP:11060"/>
        <dbReference type="Rhea" id="RHEA-COMP:11605"/>
        <dbReference type="ChEBI" id="CHEBI:15378"/>
        <dbReference type="ChEBI" id="CHEBI:30013"/>
        <dbReference type="ChEBI" id="CHEBI:30616"/>
        <dbReference type="ChEBI" id="CHEBI:61977"/>
        <dbReference type="ChEBI" id="CHEBI:456216"/>
        <dbReference type="EC" id="2.7.11.1"/>
    </reaction>
</comment>
<comment type="catalytic activity">
    <reaction evidence="19">
        <text>L-seryl-[protein] + ATP = O-phospho-L-seryl-[protein] + ADP + H(+)</text>
        <dbReference type="Rhea" id="RHEA:17989"/>
        <dbReference type="Rhea" id="RHEA-COMP:9863"/>
        <dbReference type="Rhea" id="RHEA-COMP:11604"/>
        <dbReference type="ChEBI" id="CHEBI:15378"/>
        <dbReference type="ChEBI" id="CHEBI:29999"/>
        <dbReference type="ChEBI" id="CHEBI:30616"/>
        <dbReference type="ChEBI" id="CHEBI:83421"/>
        <dbReference type="ChEBI" id="CHEBI:456216"/>
        <dbReference type="EC" id="2.7.11.1"/>
    </reaction>
</comment>
<evidence type="ECO:0000256" key="8">
    <source>
        <dbReference type="ARBA" id="ARBA00022692"/>
    </source>
</evidence>
<evidence type="ECO:0000313" key="22">
    <source>
        <dbReference type="EMBL" id="GFP81332.1"/>
    </source>
</evidence>
<organism evidence="22 23">
    <name type="scientific">Phtheirospermum japonicum</name>
    <dbReference type="NCBI Taxonomy" id="374723"/>
    <lineage>
        <taxon>Eukaryota</taxon>
        <taxon>Viridiplantae</taxon>
        <taxon>Streptophyta</taxon>
        <taxon>Embryophyta</taxon>
        <taxon>Tracheophyta</taxon>
        <taxon>Spermatophyta</taxon>
        <taxon>Magnoliopsida</taxon>
        <taxon>eudicotyledons</taxon>
        <taxon>Gunneridae</taxon>
        <taxon>Pentapetalae</taxon>
        <taxon>asterids</taxon>
        <taxon>lamiids</taxon>
        <taxon>Lamiales</taxon>
        <taxon>Orobanchaceae</taxon>
        <taxon>Orobanchaceae incertae sedis</taxon>
        <taxon>Phtheirospermum</taxon>
    </lineage>
</organism>
<dbReference type="PROSITE" id="PS51450">
    <property type="entry name" value="LRR"/>
    <property type="match status" value="1"/>
</dbReference>
<accession>A0A830B6C7</accession>
<dbReference type="EC" id="2.7.11.1" evidence="2"/>
<keyword evidence="7" id="KW-0808">Transferase</keyword>
<dbReference type="PRINTS" id="PR00019">
    <property type="entry name" value="LEURICHRPT"/>
</dbReference>
<evidence type="ECO:0000256" key="19">
    <source>
        <dbReference type="ARBA" id="ARBA00048679"/>
    </source>
</evidence>
<dbReference type="CDD" id="cd14066">
    <property type="entry name" value="STKc_IRAK"/>
    <property type="match status" value="1"/>
</dbReference>
<gene>
    <name evidence="22" type="ORF">PHJA_000276500</name>
</gene>
<dbReference type="SMART" id="SM00369">
    <property type="entry name" value="LRR_TYP"/>
    <property type="match status" value="5"/>
</dbReference>
<dbReference type="FunFam" id="3.30.200.20:FF:000661">
    <property type="entry name" value="Serine-threonine protein kinase plant-type"/>
    <property type="match status" value="1"/>
</dbReference>
<dbReference type="PROSITE" id="PS50011">
    <property type="entry name" value="PROTEIN_KINASE_DOM"/>
    <property type="match status" value="1"/>
</dbReference>
<evidence type="ECO:0000256" key="17">
    <source>
        <dbReference type="ARBA" id="ARBA00023180"/>
    </source>
</evidence>
<keyword evidence="23" id="KW-1185">Reference proteome</keyword>
<dbReference type="InterPro" id="IPR008271">
    <property type="entry name" value="Ser/Thr_kinase_AS"/>
</dbReference>
<evidence type="ECO:0000256" key="14">
    <source>
        <dbReference type="ARBA" id="ARBA00022989"/>
    </source>
</evidence>
<dbReference type="Gene3D" id="1.10.510.10">
    <property type="entry name" value="Transferase(Phosphotransferase) domain 1"/>
    <property type="match status" value="1"/>
</dbReference>
<dbReference type="InterPro" id="IPR017441">
    <property type="entry name" value="Protein_kinase_ATP_BS"/>
</dbReference>
<evidence type="ECO:0000259" key="21">
    <source>
        <dbReference type="PROSITE" id="PS50011"/>
    </source>
</evidence>
<dbReference type="InterPro" id="IPR011009">
    <property type="entry name" value="Kinase-like_dom_sf"/>
</dbReference>
<reference evidence="22" key="1">
    <citation type="submission" date="2020-07" db="EMBL/GenBank/DDBJ databases">
        <title>Ethylene signaling mediates host invasion by parasitic plants.</title>
        <authorList>
            <person name="Yoshida S."/>
        </authorList>
    </citation>
    <scope>NUCLEOTIDE SEQUENCE</scope>
    <source>
        <strain evidence="22">Okayama</strain>
    </source>
</reference>
<comment type="caution">
    <text evidence="22">The sequence shown here is derived from an EMBL/GenBank/DDBJ whole genome shotgun (WGS) entry which is preliminary data.</text>
</comment>
<evidence type="ECO:0000256" key="6">
    <source>
        <dbReference type="ARBA" id="ARBA00022614"/>
    </source>
</evidence>
<feature type="binding site" evidence="20">
    <location>
        <position position="431"/>
    </location>
    <ligand>
        <name>ATP</name>
        <dbReference type="ChEBI" id="CHEBI:30616"/>
    </ligand>
</feature>
<keyword evidence="11 20" id="KW-0547">Nucleotide-binding</keyword>
<evidence type="ECO:0000256" key="12">
    <source>
        <dbReference type="ARBA" id="ARBA00022777"/>
    </source>
</evidence>
<keyword evidence="9" id="KW-0732">Signal</keyword>
<dbReference type="InterPro" id="IPR001611">
    <property type="entry name" value="Leu-rich_rpt"/>
</dbReference>
<evidence type="ECO:0000256" key="1">
    <source>
        <dbReference type="ARBA" id="ARBA00004162"/>
    </source>
</evidence>
<dbReference type="SMART" id="SM00220">
    <property type="entry name" value="S_TKc"/>
    <property type="match status" value="1"/>
</dbReference>
<keyword evidence="16 22" id="KW-0675">Receptor</keyword>
<dbReference type="OrthoDB" id="676979at2759"/>
<evidence type="ECO:0000256" key="10">
    <source>
        <dbReference type="ARBA" id="ARBA00022737"/>
    </source>
</evidence>
<keyword evidence="12 22" id="KW-0418">Kinase</keyword>
<dbReference type="FunFam" id="3.80.10.10:FF:000095">
    <property type="entry name" value="LRR receptor-like serine/threonine-protein kinase GSO1"/>
    <property type="match status" value="1"/>
</dbReference>
<dbReference type="Gene3D" id="3.30.200.20">
    <property type="entry name" value="Phosphorylase Kinase, domain 1"/>
    <property type="match status" value="1"/>
</dbReference>
<keyword evidence="17" id="KW-0325">Glycoprotein</keyword>
<name>A0A830B6C7_9LAMI</name>
<evidence type="ECO:0000256" key="18">
    <source>
        <dbReference type="ARBA" id="ARBA00047899"/>
    </source>
</evidence>
<keyword evidence="8" id="KW-0812">Transmembrane</keyword>
<keyword evidence="13 20" id="KW-0067">ATP-binding</keyword>
<evidence type="ECO:0000256" key="2">
    <source>
        <dbReference type="ARBA" id="ARBA00012513"/>
    </source>
</evidence>
<evidence type="ECO:0000256" key="5">
    <source>
        <dbReference type="ARBA" id="ARBA00022553"/>
    </source>
</evidence>
<evidence type="ECO:0000256" key="11">
    <source>
        <dbReference type="ARBA" id="ARBA00022741"/>
    </source>
</evidence>
<dbReference type="InterPro" id="IPR000719">
    <property type="entry name" value="Prot_kinase_dom"/>
</dbReference>
<dbReference type="PROSITE" id="PS00107">
    <property type="entry name" value="PROTEIN_KINASE_ATP"/>
    <property type="match status" value="1"/>
</dbReference>
<dbReference type="SUPFAM" id="SSF52047">
    <property type="entry name" value="RNI-like"/>
    <property type="match status" value="1"/>
</dbReference>
<dbReference type="InterPro" id="IPR032675">
    <property type="entry name" value="LRR_dom_sf"/>
</dbReference>
<evidence type="ECO:0000256" key="3">
    <source>
        <dbReference type="ARBA" id="ARBA00022475"/>
    </source>
</evidence>
<keyword evidence="6" id="KW-0433">Leucine-rich repeat</keyword>
<evidence type="ECO:0000313" key="23">
    <source>
        <dbReference type="Proteomes" id="UP000653305"/>
    </source>
</evidence>
<dbReference type="Pfam" id="PF13855">
    <property type="entry name" value="LRR_8"/>
    <property type="match status" value="1"/>
</dbReference>
<dbReference type="GO" id="GO:0004674">
    <property type="term" value="F:protein serine/threonine kinase activity"/>
    <property type="evidence" value="ECO:0007669"/>
    <property type="project" value="UniProtKB-KW"/>
</dbReference>
<evidence type="ECO:0000256" key="16">
    <source>
        <dbReference type="ARBA" id="ARBA00023170"/>
    </source>
</evidence>
<keyword evidence="10" id="KW-0677">Repeat</keyword>
<dbReference type="PANTHER" id="PTHR27008:SF585">
    <property type="entry name" value="PROTEIN KINASE DOMAIN-CONTAINING PROTEIN"/>
    <property type="match status" value="1"/>
</dbReference>
<dbReference type="InterPro" id="IPR001245">
    <property type="entry name" value="Ser-Thr/Tyr_kinase_cat_dom"/>
</dbReference>
<dbReference type="GO" id="GO:0005886">
    <property type="term" value="C:plasma membrane"/>
    <property type="evidence" value="ECO:0007669"/>
    <property type="project" value="UniProtKB-SubCell"/>
</dbReference>
<dbReference type="Gene3D" id="3.80.10.10">
    <property type="entry name" value="Ribonuclease Inhibitor"/>
    <property type="match status" value="2"/>
</dbReference>
<dbReference type="FunFam" id="1.10.510.10:FF:000358">
    <property type="entry name" value="Putative leucine-rich repeat receptor-like serine/threonine-protein kinase"/>
    <property type="match status" value="1"/>
</dbReference>
<dbReference type="InterPro" id="IPR051809">
    <property type="entry name" value="Plant_receptor-like_S/T_kinase"/>
</dbReference>
<dbReference type="SUPFAM" id="SSF56112">
    <property type="entry name" value="Protein kinase-like (PK-like)"/>
    <property type="match status" value="1"/>
</dbReference>
<dbReference type="PROSITE" id="PS00108">
    <property type="entry name" value="PROTEIN_KINASE_ST"/>
    <property type="match status" value="1"/>
</dbReference>
<dbReference type="GO" id="GO:0005524">
    <property type="term" value="F:ATP binding"/>
    <property type="evidence" value="ECO:0007669"/>
    <property type="project" value="UniProtKB-UniRule"/>
</dbReference>
<comment type="subcellular location">
    <subcellularLocation>
        <location evidence="1">Cell membrane</location>
        <topology evidence="1">Single-pass membrane protein</topology>
    </subcellularLocation>
</comment>
<dbReference type="AlphaFoldDB" id="A0A830B6C7"/>
<feature type="domain" description="Protein kinase" evidence="21">
    <location>
        <begin position="403"/>
        <end position="681"/>
    </location>
</feature>
<dbReference type="EMBL" id="BMAC01000029">
    <property type="protein sequence ID" value="GFP81332.1"/>
    <property type="molecule type" value="Genomic_DNA"/>
</dbReference>
<evidence type="ECO:0000256" key="13">
    <source>
        <dbReference type="ARBA" id="ARBA00022840"/>
    </source>
</evidence>
<dbReference type="InterPro" id="IPR003591">
    <property type="entry name" value="Leu-rich_rpt_typical-subtyp"/>
</dbReference>
<keyword evidence="4" id="KW-0723">Serine/threonine-protein kinase</keyword>
<evidence type="ECO:0000256" key="20">
    <source>
        <dbReference type="PROSITE-ProRule" id="PRU10141"/>
    </source>
</evidence>
<keyword evidence="3" id="KW-1003">Cell membrane</keyword>
<keyword evidence="15" id="KW-0472">Membrane</keyword>
<keyword evidence="5" id="KW-0597">Phosphoprotein</keyword>
<evidence type="ECO:0000256" key="4">
    <source>
        <dbReference type="ARBA" id="ARBA00022527"/>
    </source>
</evidence>
<dbReference type="PANTHER" id="PTHR27008">
    <property type="entry name" value="OS04G0122200 PROTEIN"/>
    <property type="match status" value="1"/>
</dbReference>
<dbReference type="GO" id="GO:0051707">
    <property type="term" value="P:response to other organism"/>
    <property type="evidence" value="ECO:0007669"/>
    <property type="project" value="UniProtKB-ARBA"/>
</dbReference>
<dbReference type="GO" id="GO:0006952">
    <property type="term" value="P:defense response"/>
    <property type="evidence" value="ECO:0007669"/>
    <property type="project" value="UniProtKB-ARBA"/>
</dbReference>
<sequence>MPSELSLPSLELLFLGHNELSGEIPSSITNASKLTQLDLSNNSFSGSVPHFGNLRLLQTLRIWDNNLSGAEFPSQELGFLSSLANCRSLEILQISGNPLNGILPASIGNLSTSLTDFIAGYCNITGVIPNTIGNLSSLQRLSLTGNQLTGLIPQTIGKLKNLQGLSLNGNRLHGYIPPDLCRPSNMVWLDLGDNILTGPIPECLGDVQSLRNIYLYSNMLNSVIPSNLWNLRDLLILNLSSNYLSGQLSPEIASFKAIYQLDLSHNQLSGDIPNSIDGCQSLGYLFLSNNNLEGSIPPSLGKIKGLTTLDLSNNSLSGSIPESLEGLVFLQYFNVSYNKLEGEIPARGPFINFTAQTFLNNSALCGEHRRRKLKRVQAPTDIALGVNWRIISYIELARGTNAFSAANLLGSGSFGSVFKATLSDGFDVAVKVFNLQSERAVRSFDTECEILSNIRHRNLVRIIGCCSNTESKALILGYMPNGSLEKWLHSGNHCLDLIQRLQIAIDVALALEYLHHGHPFPVVHCDIKPSNVLLDEDMVAHLADFGISKLFDDGEIMVQTKTLATIGYAAPEYGSEGKVSTNGDVYSYGILLLEIFTKKKPVDDMFSEQMSLKEWVHKALQDYAVSEVAAPGLLTREQNQHIFAKLEECVSSILSLAMKCLAIAPDERINMIETVATLKRIKGNIVSGTTRRQQYALSITVGQ</sequence>
<evidence type="ECO:0000256" key="9">
    <source>
        <dbReference type="ARBA" id="ARBA00022729"/>
    </source>
</evidence>
<evidence type="ECO:0000256" key="15">
    <source>
        <dbReference type="ARBA" id="ARBA00023136"/>
    </source>
</evidence>
<dbReference type="Proteomes" id="UP000653305">
    <property type="component" value="Unassembled WGS sequence"/>
</dbReference>
<dbReference type="Pfam" id="PF00560">
    <property type="entry name" value="LRR_1"/>
    <property type="match status" value="7"/>
</dbReference>
<keyword evidence="14" id="KW-1133">Transmembrane helix</keyword>
<dbReference type="Pfam" id="PF07714">
    <property type="entry name" value="PK_Tyr_Ser-Thr"/>
    <property type="match status" value="1"/>
</dbReference>
<protein>
    <recommendedName>
        <fullName evidence="2">non-specific serine/threonine protein kinase</fullName>
        <ecNumber evidence="2">2.7.11.1</ecNumber>
    </recommendedName>
</protein>